<protein>
    <submittedName>
        <fullName evidence="1">Uncharacterized protein</fullName>
    </submittedName>
</protein>
<keyword evidence="2" id="KW-1185">Reference proteome</keyword>
<name>A0ACC2L9L0_PERAE</name>
<organism evidence="1 2">
    <name type="scientific">Persea americana</name>
    <name type="common">Avocado</name>
    <dbReference type="NCBI Taxonomy" id="3435"/>
    <lineage>
        <taxon>Eukaryota</taxon>
        <taxon>Viridiplantae</taxon>
        <taxon>Streptophyta</taxon>
        <taxon>Embryophyta</taxon>
        <taxon>Tracheophyta</taxon>
        <taxon>Spermatophyta</taxon>
        <taxon>Magnoliopsida</taxon>
        <taxon>Magnoliidae</taxon>
        <taxon>Laurales</taxon>
        <taxon>Lauraceae</taxon>
        <taxon>Persea</taxon>
    </lineage>
</organism>
<gene>
    <name evidence="1" type="ORF">MRB53_023515</name>
</gene>
<evidence type="ECO:0000313" key="1">
    <source>
        <dbReference type="EMBL" id="KAJ8630192.1"/>
    </source>
</evidence>
<dbReference type="Proteomes" id="UP001234297">
    <property type="component" value="Chromosome 7"/>
</dbReference>
<proteinExistence type="predicted"/>
<accession>A0ACC2L9L0</accession>
<reference evidence="1 2" key="1">
    <citation type="journal article" date="2022" name="Hortic Res">
        <title>A haplotype resolved chromosomal level avocado genome allows analysis of novel avocado genes.</title>
        <authorList>
            <person name="Nath O."/>
            <person name="Fletcher S.J."/>
            <person name="Hayward A."/>
            <person name="Shaw L.M."/>
            <person name="Masouleh A.K."/>
            <person name="Furtado A."/>
            <person name="Henry R.J."/>
            <person name="Mitter N."/>
        </authorList>
    </citation>
    <scope>NUCLEOTIDE SEQUENCE [LARGE SCALE GENOMIC DNA]</scope>
    <source>
        <strain evidence="2">cv. Hass</strain>
    </source>
</reference>
<evidence type="ECO:0000313" key="2">
    <source>
        <dbReference type="Proteomes" id="UP001234297"/>
    </source>
</evidence>
<sequence>MRSGEAAARWIPACCEVDESERVMTTDGEADEDGCCSGMKGHTGAFCLRWSAPGVVARVMEAMEMDDVTMEWVWVSAQGRGLRGLLGVAAQDGG</sequence>
<dbReference type="EMBL" id="CM056815">
    <property type="protein sequence ID" value="KAJ8630192.1"/>
    <property type="molecule type" value="Genomic_DNA"/>
</dbReference>
<comment type="caution">
    <text evidence="1">The sequence shown here is derived from an EMBL/GenBank/DDBJ whole genome shotgun (WGS) entry which is preliminary data.</text>
</comment>